<evidence type="ECO:0008006" key="3">
    <source>
        <dbReference type="Google" id="ProtNLM"/>
    </source>
</evidence>
<dbReference type="EMBL" id="AP023086">
    <property type="protein sequence ID" value="BCD95881.1"/>
    <property type="molecule type" value="Genomic_DNA"/>
</dbReference>
<name>A0AAN2BIH6_9GAMM</name>
<proteinExistence type="predicted"/>
<evidence type="ECO:0000313" key="2">
    <source>
        <dbReference type="Proteomes" id="UP001320119"/>
    </source>
</evidence>
<reference evidence="1 2" key="1">
    <citation type="journal article" date="2022" name="IScience">
        <title>An ultrasensitive nanofiber-based assay for enzymatic hydrolysis and deep-sea microbial degradation of cellulose.</title>
        <authorList>
            <person name="Tsudome M."/>
            <person name="Tachioka M."/>
            <person name="Miyazaki M."/>
            <person name="Uchimura K."/>
            <person name="Tsuda M."/>
            <person name="Takaki Y."/>
            <person name="Deguchi S."/>
        </authorList>
    </citation>
    <scope>NUCLEOTIDE SEQUENCE [LARGE SCALE GENOMIC DNA]</scope>
    <source>
        <strain evidence="1 2">GE09</strain>
    </source>
</reference>
<dbReference type="KEGG" id="marq:MARGE09_P0080"/>
<gene>
    <name evidence="1" type="ORF">MARGE09_P0080</name>
</gene>
<dbReference type="Proteomes" id="UP001320119">
    <property type="component" value="Chromosome"/>
</dbReference>
<dbReference type="RefSeq" id="WP_236985359.1">
    <property type="nucleotide sequence ID" value="NZ_AP023086.1"/>
</dbReference>
<protein>
    <recommendedName>
        <fullName evidence="3">DUF1552 domain-containing protein</fullName>
    </recommendedName>
</protein>
<dbReference type="Pfam" id="PF07586">
    <property type="entry name" value="HXXSHH"/>
    <property type="match status" value="1"/>
</dbReference>
<evidence type="ECO:0000313" key="1">
    <source>
        <dbReference type="EMBL" id="BCD95881.1"/>
    </source>
</evidence>
<sequence>MTTEIRKFNSTRRRFLDMVSKAGVSSALWKASPFVGGAMINRAAQAAGETKRFIAFSYPAGAPQGSWLPSSPGSMNQCTQPLLDVARYCQFKLVNVIGGGHGAAHAAMNIGSRDSFDVQMARLISADTPYQGLNLGVRCTTPTDLIGRRGGQPIVPESDPQAAYNQLFGGPPPGGAAQALYLKQKSILDTNKAALDELMKKLGSEEKSRLETHFAALERIDKRLNDASQFVPPAGCADPQMASQNATDNAGGCKSEIMLMSDIAITAMKCGLSNVATIQLDDSQSNWRYEGSFTEAHHQTCHGRSRNDVITITRYINEAVAYTIKTLAETDDPAGGKMIDNTVFLQVTDQDGISHTTGGCPNILATNMSGFPSGVGGGSSNRALMNDIAQGFGLGGLQSSGHMTDIMKNENVV</sequence>
<dbReference type="InterPro" id="IPR011447">
    <property type="entry name" value="DUF1552"/>
</dbReference>
<organism evidence="1 2">
    <name type="scientific">Marinagarivorans cellulosilyticus</name>
    <dbReference type="NCBI Taxonomy" id="2721545"/>
    <lineage>
        <taxon>Bacteria</taxon>
        <taxon>Pseudomonadati</taxon>
        <taxon>Pseudomonadota</taxon>
        <taxon>Gammaproteobacteria</taxon>
        <taxon>Cellvibrionales</taxon>
        <taxon>Cellvibrionaceae</taxon>
        <taxon>Marinagarivorans</taxon>
    </lineage>
</organism>
<dbReference type="AlphaFoldDB" id="A0AAN2BIH6"/>
<accession>A0AAN2BIH6</accession>
<keyword evidence="2" id="KW-1185">Reference proteome</keyword>